<keyword evidence="3" id="KW-0472">Membrane</keyword>
<dbReference type="InterPro" id="IPR003767">
    <property type="entry name" value="Malate/L-lactate_DH-like"/>
</dbReference>
<protein>
    <recommendedName>
        <fullName evidence="5">Malate dehydrogenase</fullName>
    </recommendedName>
</protein>
<accession>X1KZ99</accession>
<gene>
    <name evidence="4" type="ORF">S03H2_69630</name>
</gene>
<dbReference type="PANTHER" id="PTHR11091:SF0">
    <property type="entry name" value="MALATE DEHYDROGENASE"/>
    <property type="match status" value="1"/>
</dbReference>
<feature type="transmembrane region" description="Helical" evidence="3">
    <location>
        <begin position="89"/>
        <end position="108"/>
    </location>
</feature>
<dbReference type="InterPro" id="IPR036111">
    <property type="entry name" value="Mal/L-sulfo/L-lacto_DH-like_sf"/>
</dbReference>
<sequence>KSMALAIKKAKKMGLGMVAVRNSTHYGIAGYYILMAIKAGMIGISGTNARPSIAPTFGVENMLGTNPLKTSTIKFSKVSKSTQTISLELLFKIIPSSIFTLSFYVGLINKARLSLI</sequence>
<keyword evidence="3" id="KW-1133">Transmembrane helix</keyword>
<reference evidence="4" key="1">
    <citation type="journal article" date="2014" name="Front. Microbiol.">
        <title>High frequency of phylogenetically diverse reductive dehalogenase-homologous genes in deep subseafloor sedimentary metagenomes.</title>
        <authorList>
            <person name="Kawai M."/>
            <person name="Futagami T."/>
            <person name="Toyoda A."/>
            <person name="Takaki Y."/>
            <person name="Nishi S."/>
            <person name="Hori S."/>
            <person name="Arai W."/>
            <person name="Tsubouchi T."/>
            <person name="Morono Y."/>
            <person name="Uchiyama I."/>
            <person name="Ito T."/>
            <person name="Fujiyama A."/>
            <person name="Inagaki F."/>
            <person name="Takami H."/>
        </authorList>
    </citation>
    <scope>NUCLEOTIDE SEQUENCE</scope>
    <source>
        <strain evidence="4">Expedition CK06-06</strain>
    </source>
</reference>
<dbReference type="AlphaFoldDB" id="X1KZ99"/>
<evidence type="ECO:0000313" key="4">
    <source>
        <dbReference type="EMBL" id="GAH98955.1"/>
    </source>
</evidence>
<name>X1KZ99_9ZZZZ</name>
<proteinExistence type="inferred from homology"/>
<dbReference type="EMBL" id="BARU01046056">
    <property type="protein sequence ID" value="GAH98955.1"/>
    <property type="molecule type" value="Genomic_DNA"/>
</dbReference>
<dbReference type="SUPFAM" id="SSF89733">
    <property type="entry name" value="L-sulfolactate dehydrogenase-like"/>
    <property type="match status" value="1"/>
</dbReference>
<comment type="similarity">
    <text evidence="1">Belongs to the LDH2/MDH2 oxidoreductase family.</text>
</comment>
<dbReference type="GO" id="GO:0016491">
    <property type="term" value="F:oxidoreductase activity"/>
    <property type="evidence" value="ECO:0007669"/>
    <property type="project" value="UniProtKB-KW"/>
</dbReference>
<evidence type="ECO:0000256" key="3">
    <source>
        <dbReference type="SAM" id="Phobius"/>
    </source>
</evidence>
<dbReference type="PANTHER" id="PTHR11091">
    <property type="entry name" value="OXIDOREDUCTASE-RELATED"/>
    <property type="match status" value="1"/>
</dbReference>
<feature type="non-terminal residue" evidence="4">
    <location>
        <position position="1"/>
    </location>
</feature>
<evidence type="ECO:0008006" key="5">
    <source>
        <dbReference type="Google" id="ProtNLM"/>
    </source>
</evidence>
<evidence type="ECO:0000256" key="1">
    <source>
        <dbReference type="ARBA" id="ARBA00006056"/>
    </source>
</evidence>
<evidence type="ECO:0000256" key="2">
    <source>
        <dbReference type="ARBA" id="ARBA00023002"/>
    </source>
</evidence>
<organism evidence="4">
    <name type="scientific">marine sediment metagenome</name>
    <dbReference type="NCBI Taxonomy" id="412755"/>
    <lineage>
        <taxon>unclassified sequences</taxon>
        <taxon>metagenomes</taxon>
        <taxon>ecological metagenomes</taxon>
    </lineage>
</organism>
<comment type="caution">
    <text evidence="4">The sequence shown here is derived from an EMBL/GenBank/DDBJ whole genome shotgun (WGS) entry which is preliminary data.</text>
</comment>
<keyword evidence="3" id="KW-0812">Transmembrane</keyword>
<dbReference type="Pfam" id="PF02615">
    <property type="entry name" value="Ldh_2"/>
    <property type="match status" value="1"/>
</dbReference>
<dbReference type="Gene3D" id="3.30.1370.60">
    <property type="entry name" value="Hypothetical oxidoreductase yiak, domain 2"/>
    <property type="match status" value="1"/>
</dbReference>
<keyword evidence="2" id="KW-0560">Oxidoreductase</keyword>
<dbReference type="InterPro" id="IPR043143">
    <property type="entry name" value="Mal/L-sulf/L-lact_DH-like_NADP"/>
</dbReference>